<proteinExistence type="predicted"/>
<gene>
    <name evidence="1" type="ORF">FB4_1913</name>
</gene>
<dbReference type="PATRIC" id="fig|1149862.3.peg.189"/>
<protein>
    <submittedName>
        <fullName evidence="1">Uncharacterized protein</fullName>
    </submittedName>
</protein>
<dbReference type="AlphaFoldDB" id="I9LJV0"/>
<accession>I9LJV0</accession>
<keyword evidence="2" id="KW-1185">Reference proteome</keyword>
<dbReference type="Proteomes" id="UP000004324">
    <property type="component" value="Unassembled WGS sequence"/>
</dbReference>
<reference evidence="1 2" key="1">
    <citation type="journal article" date="2012" name="J. Bacteriol.">
        <title>Draft Genome Sequences for Two Metal-Reducing Pelosinus fermentans Strains Isolated from a Cr(VI)-Contaminated Site and for Type Strain R7.</title>
        <authorList>
            <person name="Brown S.D."/>
            <person name="Podar M."/>
            <person name="Klingeman D.M."/>
            <person name="Johnson C.M."/>
            <person name="Yang Z.K."/>
            <person name="Utturkar S.M."/>
            <person name="Land M.L."/>
            <person name="Mosher J.J."/>
            <person name="Hurt R.A.Jr."/>
            <person name="Phelps T.J."/>
            <person name="Palumbo A.V."/>
            <person name="Arkin A.P."/>
            <person name="Hazen T.C."/>
            <person name="Elias D.A."/>
        </authorList>
    </citation>
    <scope>NUCLEOTIDE SEQUENCE [LARGE SCALE GENOMIC DNA]</scope>
    <source>
        <strain evidence="1 2">B4</strain>
    </source>
</reference>
<name>I9LJV0_9FIRM</name>
<organism evidence="1 2">
    <name type="scientific">Pelosinus fermentans B4</name>
    <dbReference type="NCBI Taxonomy" id="1149862"/>
    <lineage>
        <taxon>Bacteria</taxon>
        <taxon>Bacillati</taxon>
        <taxon>Bacillota</taxon>
        <taxon>Negativicutes</taxon>
        <taxon>Selenomonadales</taxon>
        <taxon>Sporomusaceae</taxon>
        <taxon>Pelosinus</taxon>
    </lineage>
</organism>
<dbReference type="EMBL" id="AKVJ01000004">
    <property type="protein sequence ID" value="EIW20701.1"/>
    <property type="molecule type" value="Genomic_DNA"/>
</dbReference>
<evidence type="ECO:0000313" key="2">
    <source>
        <dbReference type="Proteomes" id="UP000004324"/>
    </source>
</evidence>
<evidence type="ECO:0000313" key="1">
    <source>
        <dbReference type="EMBL" id="EIW20701.1"/>
    </source>
</evidence>
<comment type="caution">
    <text evidence="1">The sequence shown here is derived from an EMBL/GenBank/DDBJ whole genome shotgun (WGS) entry which is preliminary data.</text>
</comment>
<dbReference type="RefSeq" id="WP_007930493.1">
    <property type="nucleotide sequence ID" value="NZ_AKVJ01000004.1"/>
</dbReference>
<sequence length="241" mass="28273">MDFIYIIVISIIVNLLFEALKIIGPEWIKGRISLSYSKKIEKYRQDLSLISQEKTHEYQKKISNYNYFITKKHENYIILYNQILKAVSVNIQYGSSLKSLPSCLDWDEIDLERQLEKMAMSHGAETIMVNLWREDRQEAVRALQELIGKKEEFNAWDAYGAAKNTFHDTRLYLSEELLYPLKNLLSKLSEYYFIVRSEISGHFQGQDALSIYDKKGKLEEDIKVILDEVVEIMRRDINAGL</sequence>